<name>A0A380CQD0_SPHSI</name>
<keyword evidence="2" id="KW-1133">Transmembrane helix</keyword>
<evidence type="ECO:0000313" key="4">
    <source>
        <dbReference type="Proteomes" id="UP000254893"/>
    </source>
</evidence>
<evidence type="ECO:0000313" key="3">
    <source>
        <dbReference type="EMBL" id="SUJ26532.1"/>
    </source>
</evidence>
<evidence type="ECO:0000256" key="2">
    <source>
        <dbReference type="SAM" id="Phobius"/>
    </source>
</evidence>
<keyword evidence="1" id="KW-0175">Coiled coil</keyword>
<sequence>MRPIESIQKITLKEIAQTPFAYALYVITLVLVSVLVTQRYDAKAAAAICQDEKEELQDQIKAERREKDEVFKAYLVQRGVVEQIQKTVDSTAIIQYKHKRK</sequence>
<gene>
    <name evidence="3" type="ORF">NCTC11388_03971</name>
</gene>
<keyword evidence="2" id="KW-0812">Transmembrane</keyword>
<keyword evidence="2" id="KW-0472">Membrane</keyword>
<accession>A0A380CQD0</accession>
<feature type="coiled-coil region" evidence="1">
    <location>
        <begin position="46"/>
        <end position="73"/>
    </location>
</feature>
<proteinExistence type="predicted"/>
<dbReference type="AlphaFoldDB" id="A0A380CQD0"/>
<protein>
    <submittedName>
        <fullName evidence="3">Uncharacterized protein</fullName>
    </submittedName>
</protein>
<dbReference type="EMBL" id="UGYW01000002">
    <property type="protein sequence ID" value="SUJ26532.1"/>
    <property type="molecule type" value="Genomic_DNA"/>
</dbReference>
<organism evidence="3 4">
    <name type="scientific">Sphingobacterium spiritivorum</name>
    <name type="common">Flavobacterium spiritivorum</name>
    <dbReference type="NCBI Taxonomy" id="258"/>
    <lineage>
        <taxon>Bacteria</taxon>
        <taxon>Pseudomonadati</taxon>
        <taxon>Bacteroidota</taxon>
        <taxon>Sphingobacteriia</taxon>
        <taxon>Sphingobacteriales</taxon>
        <taxon>Sphingobacteriaceae</taxon>
        <taxon>Sphingobacterium</taxon>
    </lineage>
</organism>
<feature type="transmembrane region" description="Helical" evidence="2">
    <location>
        <begin position="20"/>
        <end position="37"/>
    </location>
</feature>
<dbReference type="RefSeq" id="WP_115171336.1">
    <property type="nucleotide sequence ID" value="NZ_UGYW01000002.1"/>
</dbReference>
<dbReference type="Proteomes" id="UP000254893">
    <property type="component" value="Unassembled WGS sequence"/>
</dbReference>
<evidence type="ECO:0000256" key="1">
    <source>
        <dbReference type="SAM" id="Coils"/>
    </source>
</evidence>
<reference evidence="3 4" key="1">
    <citation type="submission" date="2018-06" db="EMBL/GenBank/DDBJ databases">
        <authorList>
            <consortium name="Pathogen Informatics"/>
            <person name="Doyle S."/>
        </authorList>
    </citation>
    <scope>NUCLEOTIDE SEQUENCE [LARGE SCALE GENOMIC DNA]</scope>
    <source>
        <strain evidence="3 4">NCTC11388</strain>
    </source>
</reference>